<name>A0A5B8VVM3_9SPHI</name>
<sequence>MKKIKKEHMVAYLRALMLTIILPVFLVGNVHAQQLSVAEQSVNSLGAENAALKLWEGNFDVKETIWSSPAARPVYNTRLVARRQMIGSVLQEFMYAAPGTANAPVERIEYMSFNRIEGRWRSVSMDIRVPVGLMPAASFDRGQAGKIRLIFDPFPLAGKGSSVTGQMLRMDETINFEDPDHVIKEQHFILADGSGKSWLAHRYEYTRRK</sequence>
<evidence type="ECO:0000313" key="1">
    <source>
        <dbReference type="EMBL" id="QEC74655.1"/>
    </source>
</evidence>
<proteinExistence type="predicted"/>
<dbReference type="RefSeq" id="WP_147051814.1">
    <property type="nucleotide sequence ID" value="NZ_CP042437.1"/>
</dbReference>
<protein>
    <submittedName>
        <fullName evidence="1">Uncharacterized protein</fullName>
    </submittedName>
</protein>
<dbReference type="AlphaFoldDB" id="A0A5B8VVM3"/>
<gene>
    <name evidence="1" type="ORF">FSB76_01345</name>
</gene>
<dbReference type="OrthoDB" id="8781632at2"/>
<accession>A0A5B8VVM3</accession>
<dbReference type="Proteomes" id="UP000321362">
    <property type="component" value="Chromosome"/>
</dbReference>
<reference evidence="1 2" key="1">
    <citation type="journal article" date="2013" name="J. Microbiol.">
        <title>Mucilaginibacter ginsenosidivorax sp. nov., with ginsenoside converting activity isolated from sediment.</title>
        <authorList>
            <person name="Kim J.K."/>
            <person name="Choi T.E."/>
            <person name="Liu Q.M."/>
            <person name="Park H.Y."/>
            <person name="Yi T.H."/>
            <person name="Yoon M.H."/>
            <person name="Kim S.C."/>
            <person name="Im W.T."/>
        </authorList>
    </citation>
    <scope>NUCLEOTIDE SEQUENCE [LARGE SCALE GENOMIC DNA]</scope>
    <source>
        <strain evidence="1 2">KHI28</strain>
    </source>
</reference>
<dbReference type="EMBL" id="CP042437">
    <property type="protein sequence ID" value="QEC74655.1"/>
    <property type="molecule type" value="Genomic_DNA"/>
</dbReference>
<dbReference type="KEGG" id="mgk:FSB76_01345"/>
<evidence type="ECO:0000313" key="2">
    <source>
        <dbReference type="Proteomes" id="UP000321362"/>
    </source>
</evidence>
<keyword evidence="2" id="KW-1185">Reference proteome</keyword>
<organism evidence="1 2">
    <name type="scientific">Mucilaginibacter ginsenosidivorax</name>
    <dbReference type="NCBI Taxonomy" id="862126"/>
    <lineage>
        <taxon>Bacteria</taxon>
        <taxon>Pseudomonadati</taxon>
        <taxon>Bacteroidota</taxon>
        <taxon>Sphingobacteriia</taxon>
        <taxon>Sphingobacteriales</taxon>
        <taxon>Sphingobacteriaceae</taxon>
        <taxon>Mucilaginibacter</taxon>
    </lineage>
</organism>